<comment type="caution">
    <text evidence="1">The sequence shown here is derived from an EMBL/GenBank/DDBJ whole genome shotgun (WGS) entry which is preliminary data.</text>
</comment>
<dbReference type="AlphaFoldDB" id="A0A0F5MQQ7"/>
<reference evidence="1 2" key="1">
    <citation type="submission" date="2015-02" db="EMBL/GenBank/DDBJ databases">
        <title>Single cell genomics of a rare environmental alphaproteobacterium provides unique insights into Rickettsiaceae evolution.</title>
        <authorList>
            <person name="Martijn J."/>
            <person name="Schulz F."/>
            <person name="Zaremba-Niedzwiedzka K."/>
            <person name="Viklund J."/>
            <person name="Stepanauskas R."/>
            <person name="Andersson S.G.E."/>
            <person name="Horn M."/>
            <person name="Guy L."/>
            <person name="Ettema T.J.G."/>
        </authorList>
    </citation>
    <scope>NUCLEOTIDE SEQUENCE [LARGE SCALE GENOMIC DNA]</scope>
    <source>
        <strain evidence="1 2">SCGC AAA041-L04</strain>
    </source>
</reference>
<keyword evidence="2" id="KW-1185">Reference proteome</keyword>
<evidence type="ECO:0000313" key="1">
    <source>
        <dbReference type="EMBL" id="KKB96377.1"/>
    </source>
</evidence>
<accession>A0A0F5MQQ7</accession>
<evidence type="ECO:0008006" key="3">
    <source>
        <dbReference type="Google" id="ProtNLM"/>
    </source>
</evidence>
<name>A0A0F5MQQ7_9RICK</name>
<gene>
    <name evidence="1" type="ORF">SZ25_00527</name>
</gene>
<organism evidence="1 2">
    <name type="scientific">Candidatus Arcanibacter lacustris</name>
    <dbReference type="NCBI Taxonomy" id="1607817"/>
    <lineage>
        <taxon>Bacteria</taxon>
        <taxon>Pseudomonadati</taxon>
        <taxon>Pseudomonadota</taxon>
        <taxon>Alphaproteobacteria</taxon>
        <taxon>Rickettsiales</taxon>
        <taxon>Candidatus Arcanibacter</taxon>
    </lineage>
</organism>
<protein>
    <recommendedName>
        <fullName evidence="3">FlgN protein</fullName>
    </recommendedName>
</protein>
<sequence>MSETNTIDQNDSMNLDDFIESTNVLISLLRQENNYLSELKISELETLQPQKSDLIDFLSNCQKSLKQNPELSKSFDRKKIEQSKILQDELKIQMQENLSRLSVSIEVNHKILDCLKDAFIKESKKQSGYNSGGSYGNRFKSTSELPAFSLQNYI</sequence>
<dbReference type="Proteomes" id="UP000033358">
    <property type="component" value="Unassembled WGS sequence"/>
</dbReference>
<dbReference type="EMBL" id="JYHA01000087">
    <property type="protein sequence ID" value="KKB96377.1"/>
    <property type="molecule type" value="Genomic_DNA"/>
</dbReference>
<evidence type="ECO:0000313" key="2">
    <source>
        <dbReference type="Proteomes" id="UP000033358"/>
    </source>
</evidence>
<proteinExistence type="predicted"/>